<proteinExistence type="predicted"/>
<dbReference type="Pfam" id="PF19054">
    <property type="entry name" value="DUF5753"/>
    <property type="match status" value="1"/>
</dbReference>
<evidence type="ECO:0000259" key="1">
    <source>
        <dbReference type="Pfam" id="PF19054"/>
    </source>
</evidence>
<gene>
    <name evidence="2" type="ORF">GCM10010151_21830</name>
</gene>
<comment type="caution">
    <text evidence="2">The sequence shown here is derived from an EMBL/GenBank/DDBJ whole genome shotgun (WGS) entry which is preliminary data.</text>
</comment>
<dbReference type="InterPro" id="IPR043917">
    <property type="entry name" value="DUF5753"/>
</dbReference>
<feature type="domain" description="DUF5753" evidence="1">
    <location>
        <begin position="2"/>
        <end position="86"/>
    </location>
</feature>
<dbReference type="EMBL" id="BAAABM010000016">
    <property type="protein sequence ID" value="GAA0331607.1"/>
    <property type="molecule type" value="Genomic_DNA"/>
</dbReference>
<protein>
    <recommendedName>
        <fullName evidence="1">DUF5753 domain-containing protein</fullName>
    </recommendedName>
</protein>
<organism evidence="2 3">
    <name type="scientific">Actinoallomurus spadix</name>
    <dbReference type="NCBI Taxonomy" id="79912"/>
    <lineage>
        <taxon>Bacteria</taxon>
        <taxon>Bacillati</taxon>
        <taxon>Actinomycetota</taxon>
        <taxon>Actinomycetes</taxon>
        <taxon>Streptosporangiales</taxon>
        <taxon>Thermomonosporaceae</taxon>
        <taxon>Actinoallomurus</taxon>
    </lineage>
</organism>
<evidence type="ECO:0000313" key="2">
    <source>
        <dbReference type="EMBL" id="GAA0331607.1"/>
    </source>
</evidence>
<sequence>MRLVELARHDHILVQVIPFSVGAHAGFAGGPIVLATVDGREIAYVDNALRGDVIEKTEDVAAIRRLWQMLSAKALHEQASIELITKAAEAWET</sequence>
<name>A0ABP3G381_9ACTN</name>
<dbReference type="Proteomes" id="UP001501822">
    <property type="component" value="Unassembled WGS sequence"/>
</dbReference>
<evidence type="ECO:0000313" key="3">
    <source>
        <dbReference type="Proteomes" id="UP001501822"/>
    </source>
</evidence>
<keyword evidence="3" id="KW-1185">Reference proteome</keyword>
<reference evidence="3" key="1">
    <citation type="journal article" date="2019" name="Int. J. Syst. Evol. Microbiol.">
        <title>The Global Catalogue of Microorganisms (GCM) 10K type strain sequencing project: providing services to taxonomists for standard genome sequencing and annotation.</title>
        <authorList>
            <consortium name="The Broad Institute Genomics Platform"/>
            <consortium name="The Broad Institute Genome Sequencing Center for Infectious Disease"/>
            <person name="Wu L."/>
            <person name="Ma J."/>
        </authorList>
    </citation>
    <scope>NUCLEOTIDE SEQUENCE [LARGE SCALE GENOMIC DNA]</scope>
    <source>
        <strain evidence="3">JCM 3146</strain>
    </source>
</reference>
<accession>A0ABP3G381</accession>